<dbReference type="InterPro" id="IPR000591">
    <property type="entry name" value="DEP_dom"/>
</dbReference>
<dbReference type="GO" id="GO:0005096">
    <property type="term" value="F:GTPase activator activity"/>
    <property type="evidence" value="ECO:0007669"/>
    <property type="project" value="TreeGrafter"/>
</dbReference>
<organism evidence="7 8">
    <name type="scientific">Dimargaris verticillata</name>
    <dbReference type="NCBI Taxonomy" id="2761393"/>
    <lineage>
        <taxon>Eukaryota</taxon>
        <taxon>Fungi</taxon>
        <taxon>Fungi incertae sedis</taxon>
        <taxon>Zoopagomycota</taxon>
        <taxon>Kickxellomycotina</taxon>
        <taxon>Dimargaritomycetes</taxon>
        <taxon>Dimargaritales</taxon>
        <taxon>Dimargaritaceae</taxon>
        <taxon>Dimargaris</taxon>
    </lineage>
</organism>
<dbReference type="Gene3D" id="1.20.1270.60">
    <property type="entry name" value="Arfaptin homology (AH) domain/BAR domain"/>
    <property type="match status" value="2"/>
</dbReference>
<dbReference type="Pfam" id="PF00620">
    <property type="entry name" value="RhoGAP"/>
    <property type="match status" value="1"/>
</dbReference>
<evidence type="ECO:0000256" key="2">
    <source>
        <dbReference type="SAM" id="Coils"/>
    </source>
</evidence>
<proteinExistence type="predicted"/>
<gene>
    <name evidence="7" type="primary">rga8</name>
    <name evidence="7" type="ORF">H4R34_002340</name>
</gene>
<evidence type="ECO:0000259" key="6">
    <source>
        <dbReference type="PROSITE" id="PS51741"/>
    </source>
</evidence>
<dbReference type="OrthoDB" id="2155291at2759"/>
<dbReference type="EMBL" id="JANBQB010000154">
    <property type="protein sequence ID" value="KAJ1980758.1"/>
    <property type="molecule type" value="Genomic_DNA"/>
</dbReference>
<feature type="region of interest" description="Disordered" evidence="3">
    <location>
        <begin position="754"/>
        <end position="880"/>
    </location>
</feature>
<evidence type="ECO:0000256" key="1">
    <source>
        <dbReference type="PROSITE-ProRule" id="PRU01077"/>
    </source>
</evidence>
<dbReference type="GO" id="GO:0007264">
    <property type="term" value="P:small GTPase-mediated signal transduction"/>
    <property type="evidence" value="ECO:0007669"/>
    <property type="project" value="TreeGrafter"/>
</dbReference>
<name>A0A9W8B6Q6_9FUNG</name>
<dbReference type="PROSITE" id="PS50238">
    <property type="entry name" value="RHOGAP"/>
    <property type="match status" value="1"/>
</dbReference>
<sequence>MLKFENCFWGNVSHGTEYQPGVEPLQQRLNQGLVELEEVLDFFTERIAAEQAYARRLQALGERAPRLDGFRRDDGASLRMVFEALQREQLAECQVHQRFVQDMLDRVIEPLKSFYNAHQNRLATNHRAINQEIAQHRGLCQHTEKLGRLYRAHCTRAEFAQQSNDQRRTTTFAAHRQIQVISHVLGKLSFTRGEFSQFLEQAQTELPAHSIKFGLLGVFKGLVLGQDLVRWLLTRYPKELCTMADAEAVGQSLIGQGYLRRMGRGQTFTVAEAAYYQWRSAARNHLLAPEHGEGAVEDRSPVSLLANVLSKVHPLIDELEDADYSKRRPSLDSFEYDENSALAAVQREQHQATQAETQYKAAVRQADHVRMALEEQLESYLETMQVWETERLLHLQSSFGHFTQLLSPQSNPYPQQRHDRLVVACESFKPDQDIQYIMEQYGTGGFCPRPIVFTHHSRGTGDDQIFGVPLADQMRPLCSRPVPPFVWKCLSALRKGMAELSDHDKRVIWTMETSLSSVHALRYEVNHASRVTLKQLRMFDLTIIVGGLCLYLLELPECLCTFELYDAVKTLYPTHHDTVHSEKKVAAIRALLQGLPPIHITTLQALVEPLRQLVTTAGDSPSESDSVHADLVQRLYQRFGPLILRPRAGSHVNFHDKHPARFMADLIHHHDQIFHQLQSAIAMPKTRSAPKPGMTDGGPALPNRPSRANGVRVGQAALSANLQGLLSPTYTFRGSEHPGEPRLRPLQRQATAPTLTKLMPLHRTDSVTSQASASSEADHASEPLRSVTGLLAHQSSSSSSSLDQPLHMAAMPKPSINGANAGVKSQFMGQPPTPEQDDELSDITALVTQSYDSGQDMADTRRNQKVTMSRPASLSHAEQELSAVTRIMEDLPEFRRKPEGINNDDFDAFFDE</sequence>
<dbReference type="Pfam" id="PF00611">
    <property type="entry name" value="FCH"/>
    <property type="match status" value="1"/>
</dbReference>
<dbReference type="SUPFAM" id="SSF103657">
    <property type="entry name" value="BAR/IMD domain-like"/>
    <property type="match status" value="1"/>
</dbReference>
<dbReference type="GO" id="GO:0000935">
    <property type="term" value="C:division septum"/>
    <property type="evidence" value="ECO:0007669"/>
    <property type="project" value="TreeGrafter"/>
</dbReference>
<feature type="domain" description="F-BAR" evidence="6">
    <location>
        <begin position="2"/>
        <end position="433"/>
    </location>
</feature>
<feature type="coiled-coil region" evidence="2">
    <location>
        <begin position="345"/>
        <end position="390"/>
    </location>
</feature>
<dbReference type="AlphaFoldDB" id="A0A9W8B6Q6"/>
<dbReference type="Gene3D" id="1.10.555.10">
    <property type="entry name" value="Rho GTPase activation protein"/>
    <property type="match status" value="1"/>
</dbReference>
<evidence type="ECO:0000259" key="5">
    <source>
        <dbReference type="PROSITE" id="PS50238"/>
    </source>
</evidence>
<dbReference type="GO" id="GO:0005737">
    <property type="term" value="C:cytoplasm"/>
    <property type="evidence" value="ECO:0007669"/>
    <property type="project" value="TreeGrafter"/>
</dbReference>
<dbReference type="SMART" id="SM00055">
    <property type="entry name" value="FCH"/>
    <property type="match status" value="1"/>
</dbReference>
<dbReference type="PANTHER" id="PTHR23065:SF17">
    <property type="entry name" value="RHO-GTPASE-ACTIVATING PROTEIN RGD2"/>
    <property type="match status" value="1"/>
</dbReference>
<dbReference type="PROSITE" id="PS51741">
    <property type="entry name" value="F_BAR"/>
    <property type="match status" value="1"/>
</dbReference>
<dbReference type="InterPro" id="IPR027267">
    <property type="entry name" value="AH/BAR_dom_sf"/>
</dbReference>
<feature type="domain" description="Rho-GAP" evidence="5">
    <location>
        <begin position="468"/>
        <end position="674"/>
    </location>
</feature>
<dbReference type="SUPFAM" id="SSF46785">
    <property type="entry name" value="Winged helix' DNA-binding domain"/>
    <property type="match status" value="1"/>
</dbReference>
<dbReference type="InterPro" id="IPR036390">
    <property type="entry name" value="WH_DNA-bd_sf"/>
</dbReference>
<dbReference type="InterPro" id="IPR031160">
    <property type="entry name" value="F_BAR_dom"/>
</dbReference>
<dbReference type="GO" id="GO:0007010">
    <property type="term" value="P:cytoskeleton organization"/>
    <property type="evidence" value="ECO:0007669"/>
    <property type="project" value="TreeGrafter"/>
</dbReference>
<evidence type="ECO:0000313" key="8">
    <source>
        <dbReference type="Proteomes" id="UP001151582"/>
    </source>
</evidence>
<dbReference type="Proteomes" id="UP001151582">
    <property type="component" value="Unassembled WGS sequence"/>
</dbReference>
<dbReference type="InterPro" id="IPR008936">
    <property type="entry name" value="Rho_GTPase_activation_prot"/>
</dbReference>
<dbReference type="InterPro" id="IPR000198">
    <property type="entry name" value="RhoGAP_dom"/>
</dbReference>
<feature type="region of interest" description="Disordered" evidence="3">
    <location>
        <begin position="686"/>
        <end position="708"/>
    </location>
</feature>
<accession>A0A9W8B6Q6</accession>
<reference evidence="7" key="1">
    <citation type="submission" date="2022-07" db="EMBL/GenBank/DDBJ databases">
        <title>Phylogenomic reconstructions and comparative analyses of Kickxellomycotina fungi.</title>
        <authorList>
            <person name="Reynolds N.K."/>
            <person name="Stajich J.E."/>
            <person name="Barry K."/>
            <person name="Grigoriev I.V."/>
            <person name="Crous P."/>
            <person name="Smith M.E."/>
        </authorList>
    </citation>
    <scope>NUCLEOTIDE SEQUENCE</scope>
    <source>
        <strain evidence="7">RSA 567</strain>
    </source>
</reference>
<dbReference type="SMART" id="SM00324">
    <property type="entry name" value="RhoGAP"/>
    <property type="match status" value="1"/>
</dbReference>
<keyword evidence="1 2" id="KW-0175">Coiled coil</keyword>
<dbReference type="PANTHER" id="PTHR23065">
    <property type="entry name" value="PROLINE-SERINE-THREONINE PHOSPHATASE INTERACTING PROTEIN 1"/>
    <property type="match status" value="1"/>
</dbReference>
<keyword evidence="8" id="KW-1185">Reference proteome</keyword>
<feature type="domain" description="DEP" evidence="4">
    <location>
        <begin position="202"/>
        <end position="280"/>
    </location>
</feature>
<dbReference type="PROSITE" id="PS50186">
    <property type="entry name" value="DEP"/>
    <property type="match status" value="1"/>
</dbReference>
<dbReference type="SUPFAM" id="SSF48350">
    <property type="entry name" value="GTPase activation domain, GAP"/>
    <property type="match status" value="1"/>
</dbReference>
<evidence type="ECO:0000259" key="4">
    <source>
        <dbReference type="PROSITE" id="PS50186"/>
    </source>
</evidence>
<comment type="caution">
    <text evidence="7">The sequence shown here is derived from an EMBL/GenBank/DDBJ whole genome shotgun (WGS) entry which is preliminary data.</text>
</comment>
<dbReference type="GO" id="GO:0005886">
    <property type="term" value="C:plasma membrane"/>
    <property type="evidence" value="ECO:0007669"/>
    <property type="project" value="TreeGrafter"/>
</dbReference>
<dbReference type="InterPro" id="IPR001060">
    <property type="entry name" value="FCH_dom"/>
</dbReference>
<evidence type="ECO:0000256" key="3">
    <source>
        <dbReference type="SAM" id="MobiDB-lite"/>
    </source>
</evidence>
<evidence type="ECO:0000313" key="7">
    <source>
        <dbReference type="EMBL" id="KAJ1980758.1"/>
    </source>
</evidence>
<protein>
    <submittedName>
        <fullName evidence="7">Rho-GTPase-activating protein 8</fullName>
    </submittedName>
</protein>